<dbReference type="RefSeq" id="WP_378249936.1">
    <property type="nucleotide sequence ID" value="NZ_JBHSKF010000014.1"/>
</dbReference>
<keyword evidence="5" id="KW-0663">Pyridoxal phosphate</keyword>
<keyword evidence="3" id="KW-0597">Phosphoprotein</keyword>
<dbReference type="Gene3D" id="1.10.1200.10">
    <property type="entry name" value="ACP-like"/>
    <property type="match status" value="3"/>
</dbReference>
<dbReference type="NCBIfam" id="TIGR01733">
    <property type="entry name" value="AA-adenyl-dom"/>
    <property type="match status" value="1"/>
</dbReference>
<dbReference type="CDD" id="cd05930">
    <property type="entry name" value="A_NRPS"/>
    <property type="match status" value="1"/>
</dbReference>
<dbReference type="Gene3D" id="3.40.366.10">
    <property type="entry name" value="Malonyl-Coenzyme A Acyl Carrier Protein, domain 2"/>
    <property type="match status" value="1"/>
</dbReference>
<dbReference type="Pfam" id="PF00501">
    <property type="entry name" value="AMP-binding"/>
    <property type="match status" value="1"/>
</dbReference>
<dbReference type="InterPro" id="IPR023213">
    <property type="entry name" value="CAT-like_dom_sf"/>
</dbReference>
<dbReference type="Gene3D" id="3.40.47.10">
    <property type="match status" value="1"/>
</dbReference>
<dbReference type="InterPro" id="IPR010071">
    <property type="entry name" value="AA_adenyl_dom"/>
</dbReference>
<gene>
    <name evidence="10" type="ORF">ACFPM7_23665</name>
</gene>
<evidence type="ECO:0000259" key="9">
    <source>
        <dbReference type="PROSITE" id="PS52004"/>
    </source>
</evidence>
<dbReference type="PANTHER" id="PTHR43775">
    <property type="entry name" value="FATTY ACID SYNTHASE"/>
    <property type="match status" value="1"/>
</dbReference>
<evidence type="ECO:0000313" key="10">
    <source>
        <dbReference type="EMBL" id="MFC5290063.1"/>
    </source>
</evidence>
<comment type="caution">
    <text evidence="10">The sequence shown here is derived from an EMBL/GenBank/DDBJ whole genome shotgun (WGS) entry which is preliminary data.</text>
</comment>
<dbReference type="PROSITE" id="PS00012">
    <property type="entry name" value="PHOSPHOPANTETHEINE"/>
    <property type="match status" value="1"/>
</dbReference>
<dbReference type="InterPro" id="IPR049704">
    <property type="entry name" value="Aminotrans_3_PPA_site"/>
</dbReference>
<dbReference type="InterPro" id="IPR014043">
    <property type="entry name" value="Acyl_transferase_dom"/>
</dbReference>
<dbReference type="SUPFAM" id="SSF47336">
    <property type="entry name" value="ACP-like"/>
    <property type="match status" value="3"/>
</dbReference>
<dbReference type="Gene3D" id="3.30.300.30">
    <property type="match status" value="1"/>
</dbReference>
<dbReference type="SMART" id="SM00823">
    <property type="entry name" value="PKS_PP"/>
    <property type="match status" value="3"/>
</dbReference>
<dbReference type="InterPro" id="IPR016035">
    <property type="entry name" value="Acyl_Trfase/lysoPLipase"/>
</dbReference>
<feature type="region of interest" description="Disordered" evidence="7">
    <location>
        <begin position="937"/>
        <end position="960"/>
    </location>
</feature>
<keyword evidence="4" id="KW-0808">Transferase</keyword>
<dbReference type="PANTHER" id="PTHR43775:SF37">
    <property type="entry name" value="SI:DKEY-61P9.11"/>
    <property type="match status" value="1"/>
</dbReference>
<dbReference type="InterPro" id="IPR009081">
    <property type="entry name" value="PP-bd_ACP"/>
</dbReference>
<feature type="region of interest" description="Disordered" evidence="7">
    <location>
        <begin position="2609"/>
        <end position="2635"/>
    </location>
</feature>
<dbReference type="Gene3D" id="3.40.640.10">
    <property type="entry name" value="Type I PLP-dependent aspartate aminotransferase-like (Major domain)"/>
    <property type="match status" value="1"/>
</dbReference>
<dbReference type="PROSITE" id="PS00600">
    <property type="entry name" value="AA_TRANSFER_CLASS_3"/>
    <property type="match status" value="1"/>
</dbReference>
<dbReference type="InterPro" id="IPR020845">
    <property type="entry name" value="AMP-binding_CS"/>
</dbReference>
<dbReference type="Pfam" id="PF00550">
    <property type="entry name" value="PP-binding"/>
    <property type="match status" value="3"/>
</dbReference>
<dbReference type="SUPFAM" id="SSF56801">
    <property type="entry name" value="Acetyl-CoA synthetase-like"/>
    <property type="match status" value="1"/>
</dbReference>
<feature type="region of interest" description="Disordered" evidence="7">
    <location>
        <begin position="1121"/>
        <end position="1149"/>
    </location>
</feature>
<dbReference type="InterPro" id="IPR000873">
    <property type="entry name" value="AMP-dep_synth/lig_dom"/>
</dbReference>
<dbReference type="InterPro" id="IPR018201">
    <property type="entry name" value="Ketoacyl_synth_AS"/>
</dbReference>
<evidence type="ECO:0000256" key="7">
    <source>
        <dbReference type="SAM" id="MobiDB-lite"/>
    </source>
</evidence>
<evidence type="ECO:0000313" key="11">
    <source>
        <dbReference type="Proteomes" id="UP001596157"/>
    </source>
</evidence>
<dbReference type="InterPro" id="IPR036736">
    <property type="entry name" value="ACP-like_sf"/>
</dbReference>
<reference evidence="11" key="1">
    <citation type="journal article" date="2019" name="Int. J. Syst. Evol. Microbiol.">
        <title>The Global Catalogue of Microorganisms (GCM) 10K type strain sequencing project: providing services to taxonomists for standard genome sequencing and annotation.</title>
        <authorList>
            <consortium name="The Broad Institute Genomics Platform"/>
            <consortium name="The Broad Institute Genome Sequencing Center for Infectious Disease"/>
            <person name="Wu L."/>
            <person name="Ma J."/>
        </authorList>
    </citation>
    <scope>NUCLEOTIDE SEQUENCE [LARGE SCALE GENOMIC DNA]</scope>
    <source>
        <strain evidence="11">CCUG 59778</strain>
    </source>
</reference>
<dbReference type="EMBL" id="JBHSKF010000014">
    <property type="protein sequence ID" value="MFC5290063.1"/>
    <property type="molecule type" value="Genomic_DNA"/>
</dbReference>
<dbReference type="InterPro" id="IPR015424">
    <property type="entry name" value="PyrdxlP-dep_Trfase"/>
</dbReference>
<dbReference type="InterPro" id="IPR016039">
    <property type="entry name" value="Thiolase-like"/>
</dbReference>
<dbReference type="PROSITE" id="PS52004">
    <property type="entry name" value="KS3_2"/>
    <property type="match status" value="1"/>
</dbReference>
<dbReference type="InterPro" id="IPR014031">
    <property type="entry name" value="Ketoacyl_synth_C"/>
</dbReference>
<dbReference type="Pfam" id="PF00668">
    <property type="entry name" value="Condensation"/>
    <property type="match status" value="1"/>
</dbReference>
<dbReference type="InterPro" id="IPR050091">
    <property type="entry name" value="PKS_NRPS_Biosynth_Enz"/>
</dbReference>
<dbReference type="Gene3D" id="3.40.50.12780">
    <property type="entry name" value="N-terminal domain of ligase-like"/>
    <property type="match status" value="1"/>
</dbReference>
<dbReference type="InterPro" id="IPR015421">
    <property type="entry name" value="PyrdxlP-dep_Trfase_major"/>
</dbReference>
<dbReference type="CDD" id="cd00833">
    <property type="entry name" value="PKS"/>
    <property type="match status" value="1"/>
</dbReference>
<comment type="similarity">
    <text evidence="6">In the C-terminal section; belongs to the NRP synthetase family.</text>
</comment>
<dbReference type="SUPFAM" id="SSF53901">
    <property type="entry name" value="Thiolase-like"/>
    <property type="match status" value="1"/>
</dbReference>
<dbReference type="Gene3D" id="3.90.1150.10">
    <property type="entry name" value="Aspartate Aminotransferase, domain 1"/>
    <property type="match status" value="1"/>
</dbReference>
<evidence type="ECO:0000256" key="3">
    <source>
        <dbReference type="ARBA" id="ARBA00022553"/>
    </source>
</evidence>
<evidence type="ECO:0000256" key="5">
    <source>
        <dbReference type="ARBA" id="ARBA00022898"/>
    </source>
</evidence>
<dbReference type="InterPro" id="IPR045851">
    <property type="entry name" value="AMP-bd_C_sf"/>
</dbReference>
<feature type="domain" description="Carrier" evidence="8">
    <location>
        <begin position="3"/>
        <end position="80"/>
    </location>
</feature>
<dbReference type="InterPro" id="IPR020841">
    <property type="entry name" value="PKS_Beta-ketoAc_synthase_dom"/>
</dbReference>
<feature type="domain" description="Carrier" evidence="8">
    <location>
        <begin position="980"/>
        <end position="1055"/>
    </location>
</feature>
<dbReference type="Gene3D" id="3.30.70.3290">
    <property type="match status" value="1"/>
</dbReference>
<dbReference type="SMART" id="SM00827">
    <property type="entry name" value="PKS_AT"/>
    <property type="match status" value="1"/>
</dbReference>
<dbReference type="PROSITE" id="PS00455">
    <property type="entry name" value="AMP_BINDING"/>
    <property type="match status" value="1"/>
</dbReference>
<evidence type="ECO:0000256" key="6">
    <source>
        <dbReference type="ARBA" id="ARBA00029443"/>
    </source>
</evidence>
<dbReference type="InterPro" id="IPR006162">
    <property type="entry name" value="Ppantetheine_attach_site"/>
</dbReference>
<dbReference type="Pfam" id="PF16197">
    <property type="entry name" value="KAsynt_C_assoc"/>
    <property type="match status" value="1"/>
</dbReference>
<dbReference type="InterPro" id="IPR014030">
    <property type="entry name" value="Ketoacyl_synth_N"/>
</dbReference>
<dbReference type="Pfam" id="PF00698">
    <property type="entry name" value="Acyl_transf_1"/>
    <property type="match status" value="1"/>
</dbReference>
<evidence type="ECO:0000259" key="8">
    <source>
        <dbReference type="PROSITE" id="PS50075"/>
    </source>
</evidence>
<comment type="cofactor">
    <cofactor evidence="1">
        <name>pantetheine 4'-phosphate</name>
        <dbReference type="ChEBI" id="CHEBI:47942"/>
    </cofactor>
</comment>
<proteinExistence type="inferred from homology"/>
<evidence type="ECO:0000256" key="1">
    <source>
        <dbReference type="ARBA" id="ARBA00001957"/>
    </source>
</evidence>
<name>A0ABW0ERM2_9PSEU</name>
<dbReference type="PROSITE" id="PS50075">
    <property type="entry name" value="CARRIER"/>
    <property type="match status" value="3"/>
</dbReference>
<sequence>MSSGEKPIREWLLAAIAKRMPPGSAAVPSDTPLADLGLSSRELLEVTGELSELVGRELDPAALWKHPTVDAIAAALSGARPAAGPALPEGVPRAVETEGIAVVGMAARFPGGVGIDAFWELVRQAATPAPVAPPGRPHGDRQHLLADVESFAAPRFGLRAEEAELMDPQQRVVMEVAWEALQDAGIPVGALRGTRTGVFVGASSADFARLVDAPAGPARRYAATGSSPSILANRLSYAFGLHGPSMTVDTACSSSLVALHLACQAIRLGECDAALVGGVNVILDDAVTDTLRAGQMISPSGACRTFDRAADGYVRSEGCGVVVLKPLSSVTGSDTVLGIIRGTAVAQDGRSNGLTAPNPAAQQTVVRDALRRAGVRGDQLSYVECHGTGTPLGDPIEVEALDAVLSRDPTAPPCAISSVKAVVGHCEAAAGIAGLIKLLLQGRHGLIAAHPVSSGVAPRVAECAAVVVPDVEVEWPPGQLAGVSSFGFGGTLAHAIVETAPVAAPVRPAARSAHLFVLSADNRDDIRDLAARTLAFAEAHPGAAVADLAHTLTSRRSRLTEGLAFVAGAADLADRLREIGGGSGESDAGAARWFGERRDGLVFGYGGQVADVARLGRGLYTTLPEYRARLRDCADVLGALGVPLLPGLFTGHPDDRTATTAFIQPALVAHQIALSGVWLDWGLSPRGATGYSVGEIAAACTAGALTVEEALRLAVARGAVMERYRGRGATVSVRIPVSATATPGEVAPDCPISAVNSARHVHLAVPAHAIEATVRDLREAGLRARLVNPAYAFHSPLMGSPDELRDLLGETPSRPVQIPLVSTSTGSVVRSGEVLPPDHWVRHALAPVCWHAALAGIGDEFDGPVVVEFGAITHLATSVAAVPGVVHVGTTATVEHDVRAVLTAVAAVASAGQDVTGVERGGALVSAPAPAMTRQRLRSRWSSRSPGPEQTARVNDPPADAQAIAHHAPVRDARRRENPMTSPDAVVTAIAAQLDLPPGELHPDVTFLDQGADSFALIRLIEVVKTAYGREIELSELFDRLNTPRKLAQRLIDLGVVTAAEDEPAAIVSGEPEAAALTRGPESAEPGTDASALIKEFLATHERVMASAAGLITGRAPDAPAVTRTTTTRSAPPASRTAPLARAGMPTADNYTPAQRTWFNDLVRRYTEHTAGSRALADEGRVVHADLRNAPGAHPELARTRYPLAAKSADGSSMTDVDGHTYVDLTMGFGCYLFGNNPPLVAEAIQRELAAPGVVGPQSEPANRVARKLCAMTGHERAVFCNTGSEAVMLSLRLARAATGRRTVVVFEGSYHGAADSVARVSAKTMTGPLGDRLGGIGGDEVLLLRYGAEASLGAIAERAEEIAAVLVEPVQSRMPGHQPAEFCRALRELTARHGVVLVFDEVLTGFRSGLTGVQGRWGVRPDLAVYGKVLGAGLPIGVVAGSTSITAALDGANGHDGALTFFSGTYCKHPYSLVVADAVLTELEQRGAPLLAELDERTARLARRVNQGLARISVPIRISWFGSLFRFEFTAEHPYSVLIEAFYLALTLRGVYVWEGRNCFLSSAHTDADLARIEAAVIEVGEELAAQGFFGQAPPVAAGECEPGAVSAVQERFWVLQAASPSSSAYSVTTALDLDHPIDVRLFQTVCREVLGEFELLHATFAEKDDRVVVVPRPPDADPALHVVDLRELPVTETAGGADAGTESVVDSVVDAVDGCVFDLREGPLYRMVLVLRPDGRVTCVLSCHHIVCDQRSLEQIATRFVQALRGDGEPLRLPGYDRYVAMEERRRADGTWDRATGYWRGQLAGVDIGSTLTEDGNPRLESSEAGTLTGSLDAATATALRAWSRRNGLTPFMAQAAVLAMTLSRLTGSSAVTFGTQVDDRFGSAADAFGPMINTLALRLDVERGCGPDAVAAHVRSVCLAALTHRALPFQEVVRRLGPPRRRGRHPFFQICMQVLTPFEDSVGDVAGARLRAVKNKHPKFELQFDVYPTRDRGIDAVALYDRTRLSDERMAEFLAVWKACAQELAGMGTTDDADQSRELLHGGFETTARATPLATAVRHGDLRWSYADVDRLADGLRLRCSLGAGERVALVLDRSDPWIVPAMIAVLRSGATAVPLDAEWPTARIADLLAQAGCRTVVSTAAHRARATIAAGTADLVIADDGTEYREVELAPVAVDPSWPAYVIFTSGSTGKPKGVVVPHRSVASRMAWQRSVFPLSPGESAVLTFSPSFDAAVWLIFGPLSDGGCCVLLGRGAHGDPATLTRALVEHRCPVLKTVPAMLSLLLETDGVDALAGTLRSIACGGEELDGTLYRRCAEHLPGVRLYNMYGPTEATISALHWAGELKAGPTPLGTPVVGATAHIVDDALDVVPDGEQGEICLGGGALALGYLDDPRATAQRFLPDPHGAPGTRLYATGDTGSRRAGEFHFAGRKDRQVQVRGHRVELDEVERVMRSVLGASGVVVTKAGDTLHATVRLDPSAGSGFDWPSIRGKLVELLPSYAVPSRCELVDRLPEHVSGKTDLRGVAERPDAARTPELVRSEVHDIWAALLGHTNFGEDDDFFLAGGHSLLAVRLITTLNLRFGSTLELADLFEHGTLRELAELLAAGDSTPPLPPPDQRVPQLKPARRRRVRR</sequence>
<accession>A0ABW0ERM2</accession>
<dbReference type="InterPro" id="IPR001227">
    <property type="entry name" value="Ac_transferase_dom_sf"/>
</dbReference>
<keyword evidence="2" id="KW-0596">Phosphopantetheine</keyword>
<feature type="compositionally biased region" description="Low complexity" evidence="7">
    <location>
        <begin position="1121"/>
        <end position="1143"/>
    </location>
</feature>
<evidence type="ECO:0000256" key="2">
    <source>
        <dbReference type="ARBA" id="ARBA00022450"/>
    </source>
</evidence>
<organism evidence="10 11">
    <name type="scientific">Actinokineospora guangxiensis</name>
    <dbReference type="NCBI Taxonomy" id="1490288"/>
    <lineage>
        <taxon>Bacteria</taxon>
        <taxon>Bacillati</taxon>
        <taxon>Actinomycetota</taxon>
        <taxon>Actinomycetes</taxon>
        <taxon>Pseudonocardiales</taxon>
        <taxon>Pseudonocardiaceae</taxon>
        <taxon>Actinokineospora</taxon>
    </lineage>
</organism>
<dbReference type="Gene3D" id="3.30.559.10">
    <property type="entry name" value="Chloramphenicol acetyltransferase-like domain"/>
    <property type="match status" value="1"/>
</dbReference>
<dbReference type="InterPro" id="IPR001242">
    <property type="entry name" value="Condensation_dom"/>
</dbReference>
<feature type="domain" description="Ketosynthase family 3 (KS3)" evidence="9">
    <location>
        <begin position="97"/>
        <end position="499"/>
    </location>
</feature>
<dbReference type="PROSITE" id="PS00606">
    <property type="entry name" value="KS3_1"/>
    <property type="match status" value="1"/>
</dbReference>
<dbReference type="InterPro" id="IPR042099">
    <property type="entry name" value="ANL_N_sf"/>
</dbReference>
<dbReference type="SMART" id="SM00825">
    <property type="entry name" value="PKS_KS"/>
    <property type="match status" value="1"/>
</dbReference>
<evidence type="ECO:0000256" key="4">
    <source>
        <dbReference type="ARBA" id="ARBA00022679"/>
    </source>
</evidence>
<dbReference type="InterPro" id="IPR020806">
    <property type="entry name" value="PKS_PP-bd"/>
</dbReference>
<dbReference type="SUPFAM" id="SSF52151">
    <property type="entry name" value="FabD/lysophospholipase-like"/>
    <property type="match status" value="1"/>
</dbReference>
<dbReference type="InterPro" id="IPR015422">
    <property type="entry name" value="PyrdxlP-dep_Trfase_small"/>
</dbReference>
<dbReference type="Pfam" id="PF00202">
    <property type="entry name" value="Aminotran_3"/>
    <property type="match status" value="1"/>
</dbReference>
<dbReference type="InterPro" id="IPR005814">
    <property type="entry name" value="Aminotrans_3"/>
</dbReference>
<dbReference type="Pfam" id="PF00109">
    <property type="entry name" value="ketoacyl-synt"/>
    <property type="match status" value="1"/>
</dbReference>
<dbReference type="Gene3D" id="3.30.559.30">
    <property type="entry name" value="Nonribosomal peptide synthetase, condensation domain"/>
    <property type="match status" value="1"/>
</dbReference>
<dbReference type="Proteomes" id="UP001596157">
    <property type="component" value="Unassembled WGS sequence"/>
</dbReference>
<dbReference type="InterPro" id="IPR032821">
    <property type="entry name" value="PKS_assoc"/>
</dbReference>
<dbReference type="SUPFAM" id="SSF53383">
    <property type="entry name" value="PLP-dependent transferases"/>
    <property type="match status" value="1"/>
</dbReference>
<dbReference type="Pfam" id="PF02801">
    <property type="entry name" value="Ketoacyl-synt_C"/>
    <property type="match status" value="1"/>
</dbReference>
<protein>
    <submittedName>
        <fullName evidence="10">Amino acid adenylation domain-containing protein</fullName>
    </submittedName>
</protein>
<keyword evidence="11" id="KW-1185">Reference proteome</keyword>
<feature type="domain" description="Carrier" evidence="8">
    <location>
        <begin position="2535"/>
        <end position="2610"/>
    </location>
</feature>
<dbReference type="SUPFAM" id="SSF52777">
    <property type="entry name" value="CoA-dependent acyltransferases"/>
    <property type="match status" value="2"/>
</dbReference>